<dbReference type="AlphaFoldDB" id="A0A1Y1Z2T4"/>
<feature type="region of interest" description="Disordered" evidence="2">
    <location>
        <begin position="253"/>
        <end position="279"/>
    </location>
</feature>
<evidence type="ECO:0000313" key="6">
    <source>
        <dbReference type="Proteomes" id="UP000193498"/>
    </source>
</evidence>
<protein>
    <submittedName>
        <fullName evidence="5">Uncharacterized protein</fullName>
    </submittedName>
</protein>
<dbReference type="InterPro" id="IPR040194">
    <property type="entry name" value="Cwf19-like"/>
</dbReference>
<comment type="similarity">
    <text evidence="1">Belongs to the CWF19 family.</text>
</comment>
<sequence length="657" mass="76964">MSDGHRHKHSKEKHKKDRDYEREHKSKKHRKDRHSREHKKHRRSSADPERKEDEVSESEMIWVEKEPVHIEPSAASNAPAINASTSEMAENIGSTVAPRHSWMEEVPGFEEFVFTGGSGESRRSELDRKRKERDEERRKAIEQPAVSERELNVYLKEGRHVDEYPEEEKKEFEIGDSGSTWRMAKLKRIVERSQEEDIPMERLGFDQFGSIEEFERVLQEREILDRRDNKKRANYIVDYYNRKKREDELSKLKNAARKTHDSPTNTTSNNTHPPTLSQNELNKLKSQAMKARLMNMPNADELEDQYEFEKARAANSASTGSEAQKDVVVLPTFDSRGRMLDIGTSSRPLPGNKRKKHESEDTIDVAAMLKEERYGNSRNMDMELAKRISRDTAYKDDIDYMDENADKMAKFKKMTDSQKRDFAIHDYKKSQSALDKCDYCYRESSPPNVPVVSLGVKTYLALPNHEELVPGHCLIVPTQHSLSTLECEDDVWDEIRNFMKCLIQMHANDNKGVLFMETVMNLNWHKHTVIECIPISWDLYEDAPAYFREAILSCEAEWTQHKKLIDTSKNGFRRSLTGNLPFFHVWFTPDKGYGHVIEDDKDFPKWFGKEVIAGMCEVPPNLYRRPKRIHQQESHRRVADFLKQWKPWDWTKMLDSQ</sequence>
<feature type="region of interest" description="Disordered" evidence="2">
    <location>
        <begin position="339"/>
        <end position="360"/>
    </location>
</feature>
<dbReference type="Proteomes" id="UP000193498">
    <property type="component" value="Unassembled WGS sequence"/>
</dbReference>
<dbReference type="InterPro" id="IPR006768">
    <property type="entry name" value="Cwf19-like_C_dom-1"/>
</dbReference>
<gene>
    <name evidence="5" type="ORF">K493DRAFT_311293</name>
</gene>
<dbReference type="GO" id="GO:0000398">
    <property type="term" value="P:mRNA splicing, via spliceosome"/>
    <property type="evidence" value="ECO:0007669"/>
    <property type="project" value="TreeGrafter"/>
</dbReference>
<feature type="compositionally biased region" description="Low complexity" evidence="2">
    <location>
        <begin position="72"/>
        <end position="86"/>
    </location>
</feature>
<organism evidence="5 6">
    <name type="scientific">Basidiobolus meristosporus CBS 931.73</name>
    <dbReference type="NCBI Taxonomy" id="1314790"/>
    <lineage>
        <taxon>Eukaryota</taxon>
        <taxon>Fungi</taxon>
        <taxon>Fungi incertae sedis</taxon>
        <taxon>Zoopagomycota</taxon>
        <taxon>Entomophthoromycotina</taxon>
        <taxon>Basidiobolomycetes</taxon>
        <taxon>Basidiobolales</taxon>
        <taxon>Basidiobolaceae</taxon>
        <taxon>Basidiobolus</taxon>
    </lineage>
</organism>
<dbReference type="Pfam" id="PF04676">
    <property type="entry name" value="CwfJ_C_2"/>
    <property type="match status" value="1"/>
</dbReference>
<feature type="compositionally biased region" description="Basic residues" evidence="2">
    <location>
        <begin position="1"/>
        <end position="16"/>
    </location>
</feature>
<feature type="compositionally biased region" description="Basic and acidic residues" evidence="2">
    <location>
        <begin position="120"/>
        <end position="144"/>
    </location>
</feature>
<dbReference type="InParanoid" id="A0A1Y1Z2T4"/>
<dbReference type="EMBL" id="MCFE01000033">
    <property type="protein sequence ID" value="ORY04588.1"/>
    <property type="molecule type" value="Genomic_DNA"/>
</dbReference>
<reference evidence="5 6" key="1">
    <citation type="submission" date="2016-07" db="EMBL/GenBank/DDBJ databases">
        <title>Pervasive Adenine N6-methylation of Active Genes in Fungi.</title>
        <authorList>
            <consortium name="DOE Joint Genome Institute"/>
            <person name="Mondo S.J."/>
            <person name="Dannebaum R.O."/>
            <person name="Kuo R.C."/>
            <person name="Labutti K."/>
            <person name="Haridas S."/>
            <person name="Kuo A."/>
            <person name="Salamov A."/>
            <person name="Ahrendt S.R."/>
            <person name="Lipzen A."/>
            <person name="Sullivan W."/>
            <person name="Andreopoulos W.B."/>
            <person name="Clum A."/>
            <person name="Lindquist E."/>
            <person name="Daum C."/>
            <person name="Ramamoorthy G.K."/>
            <person name="Gryganskyi A."/>
            <person name="Culley D."/>
            <person name="Magnuson J.K."/>
            <person name="James T.Y."/>
            <person name="O'Malley M.A."/>
            <person name="Stajich J.E."/>
            <person name="Spatafora J.W."/>
            <person name="Visel A."/>
            <person name="Grigoriev I.V."/>
        </authorList>
    </citation>
    <scope>NUCLEOTIDE SEQUENCE [LARGE SCALE GENOMIC DNA]</scope>
    <source>
        <strain evidence="5 6">CBS 931.73</strain>
    </source>
</reference>
<comment type="caution">
    <text evidence="5">The sequence shown here is derived from an EMBL/GenBank/DDBJ whole genome shotgun (WGS) entry which is preliminary data.</text>
</comment>
<proteinExistence type="inferred from homology"/>
<evidence type="ECO:0000256" key="2">
    <source>
        <dbReference type="SAM" id="MobiDB-lite"/>
    </source>
</evidence>
<dbReference type="Pfam" id="PF04677">
    <property type="entry name" value="CwfJ_C_1"/>
    <property type="match status" value="1"/>
</dbReference>
<evidence type="ECO:0000313" key="5">
    <source>
        <dbReference type="EMBL" id="ORY04588.1"/>
    </source>
</evidence>
<feature type="region of interest" description="Disordered" evidence="2">
    <location>
        <begin position="1"/>
        <end position="90"/>
    </location>
</feature>
<dbReference type="PANTHER" id="PTHR12072">
    <property type="entry name" value="CWF19, CELL CYCLE CONTROL PROTEIN"/>
    <property type="match status" value="1"/>
</dbReference>
<evidence type="ECO:0000259" key="4">
    <source>
        <dbReference type="Pfam" id="PF04677"/>
    </source>
</evidence>
<evidence type="ECO:0000259" key="3">
    <source>
        <dbReference type="Pfam" id="PF04676"/>
    </source>
</evidence>
<dbReference type="InterPro" id="IPR006767">
    <property type="entry name" value="Cwf19-like_C_dom-2"/>
</dbReference>
<name>A0A1Y1Z2T4_9FUNG</name>
<dbReference type="FunCoup" id="A0A1Y1Z2T4">
    <property type="interactions" value="140"/>
</dbReference>
<dbReference type="InterPro" id="IPR036265">
    <property type="entry name" value="HIT-like_sf"/>
</dbReference>
<feature type="compositionally biased region" description="Low complexity" evidence="2">
    <location>
        <begin position="262"/>
        <end position="275"/>
    </location>
</feature>
<dbReference type="OrthoDB" id="2113965at2759"/>
<dbReference type="GO" id="GO:0071014">
    <property type="term" value="C:post-mRNA release spliceosomal complex"/>
    <property type="evidence" value="ECO:0007669"/>
    <property type="project" value="TreeGrafter"/>
</dbReference>
<feature type="region of interest" description="Disordered" evidence="2">
    <location>
        <begin position="113"/>
        <end position="144"/>
    </location>
</feature>
<accession>A0A1Y1Z2T4</accession>
<dbReference type="SUPFAM" id="SSF54197">
    <property type="entry name" value="HIT-like"/>
    <property type="match status" value="1"/>
</dbReference>
<feature type="compositionally biased region" description="Basic residues" evidence="2">
    <location>
        <begin position="25"/>
        <end position="43"/>
    </location>
</feature>
<evidence type="ECO:0000256" key="1">
    <source>
        <dbReference type="ARBA" id="ARBA00006795"/>
    </source>
</evidence>
<dbReference type="STRING" id="1314790.A0A1Y1Z2T4"/>
<feature type="domain" description="Cwf19-like C-terminal" evidence="4">
    <location>
        <begin position="426"/>
        <end position="548"/>
    </location>
</feature>
<keyword evidence="6" id="KW-1185">Reference proteome</keyword>
<feature type="compositionally biased region" description="Basic and acidic residues" evidence="2">
    <location>
        <begin position="44"/>
        <end position="53"/>
    </location>
</feature>
<feature type="domain" description="Cwf19-like protein C-terminal" evidence="3">
    <location>
        <begin position="557"/>
        <end position="651"/>
    </location>
</feature>
<dbReference type="PANTHER" id="PTHR12072:SF5">
    <property type="entry name" value="CWF19-LIKE PROTEIN 2"/>
    <property type="match status" value="1"/>
</dbReference>